<dbReference type="EC" id="2.4.2.3" evidence="1"/>
<dbReference type="GO" id="GO:0004850">
    <property type="term" value="F:uridine phosphorylase activity"/>
    <property type="evidence" value="ECO:0007669"/>
    <property type="project" value="UniProtKB-EC"/>
</dbReference>
<dbReference type="Pfam" id="PF01048">
    <property type="entry name" value="PNP_UDP_1"/>
    <property type="match status" value="1"/>
</dbReference>
<dbReference type="PANTHER" id="PTHR43691">
    <property type="entry name" value="URIDINE PHOSPHORYLASE"/>
    <property type="match status" value="1"/>
</dbReference>
<evidence type="ECO:0000259" key="4">
    <source>
        <dbReference type="Pfam" id="PF01048"/>
    </source>
</evidence>
<dbReference type="InterPro" id="IPR035994">
    <property type="entry name" value="Nucleoside_phosphorylase_sf"/>
</dbReference>
<dbReference type="GO" id="GO:0005829">
    <property type="term" value="C:cytosol"/>
    <property type="evidence" value="ECO:0007669"/>
    <property type="project" value="TreeGrafter"/>
</dbReference>
<dbReference type="AlphaFoldDB" id="A0A9D1NSV3"/>
<reference evidence="5" key="2">
    <citation type="journal article" date="2021" name="PeerJ">
        <title>Extensive microbial diversity within the chicken gut microbiome revealed by metagenomics and culture.</title>
        <authorList>
            <person name="Gilroy R."/>
            <person name="Ravi A."/>
            <person name="Getino M."/>
            <person name="Pursley I."/>
            <person name="Horton D.L."/>
            <person name="Alikhan N.F."/>
            <person name="Baker D."/>
            <person name="Gharbi K."/>
            <person name="Hall N."/>
            <person name="Watson M."/>
            <person name="Adriaenssens E.M."/>
            <person name="Foster-Nyarko E."/>
            <person name="Jarju S."/>
            <person name="Secka A."/>
            <person name="Antonio M."/>
            <person name="Oren A."/>
            <person name="Chaudhuri R.R."/>
            <person name="La Ragione R."/>
            <person name="Hildebrand F."/>
            <person name="Pallen M.J."/>
        </authorList>
    </citation>
    <scope>NUCLEOTIDE SEQUENCE</scope>
    <source>
        <strain evidence="5">ChiBcec2-4451</strain>
    </source>
</reference>
<dbReference type="EMBL" id="DVON01000091">
    <property type="protein sequence ID" value="HIV12349.1"/>
    <property type="molecule type" value="Genomic_DNA"/>
</dbReference>
<dbReference type="Gene3D" id="3.40.50.1580">
    <property type="entry name" value="Nucleoside phosphorylase domain"/>
    <property type="match status" value="1"/>
</dbReference>
<feature type="domain" description="Nucleoside phosphorylase" evidence="4">
    <location>
        <begin position="63"/>
        <end position="252"/>
    </location>
</feature>
<evidence type="ECO:0000313" key="5">
    <source>
        <dbReference type="EMBL" id="HIV12349.1"/>
    </source>
</evidence>
<evidence type="ECO:0000313" key="6">
    <source>
        <dbReference type="Proteomes" id="UP000886723"/>
    </source>
</evidence>
<protein>
    <recommendedName>
        <fullName evidence="2">Uridine phosphorylase</fullName>
        <ecNumber evidence="1">2.4.2.3</ecNumber>
    </recommendedName>
</protein>
<dbReference type="PANTHER" id="PTHR43691:SF11">
    <property type="entry name" value="FI09636P-RELATED"/>
    <property type="match status" value="1"/>
</dbReference>
<sequence length="255" mass="28386">MALVKNEIPILEYDTDENAVIDTKAEGLPPFPEKAVFAFLKDQVERYALASGGELLDIFKTTTKDFPIYACEYGGKRICLCQAPLGGAAAVQMLDYLIGHGCREIISAGACGALTDIPENEFLVPVEALRDEGASYHYLPPSREVSLNKRGIRAVEQALRQAGRKFKQVKTWTTDGFFRETEEMVRYRRQEGCRVVEMECASLAACAEFRNVVWGMLLYTADTLADEKNYQERGWGRASLAEALQLALDAVLLVE</sequence>
<dbReference type="CDD" id="cd09007">
    <property type="entry name" value="NP-I_spr0068"/>
    <property type="match status" value="1"/>
</dbReference>
<proteinExistence type="predicted"/>
<dbReference type="GO" id="GO:0004731">
    <property type="term" value="F:purine-nucleoside phosphorylase activity"/>
    <property type="evidence" value="ECO:0007669"/>
    <property type="project" value="TreeGrafter"/>
</dbReference>
<reference evidence="5" key="1">
    <citation type="submission" date="2020-10" db="EMBL/GenBank/DDBJ databases">
        <authorList>
            <person name="Gilroy R."/>
        </authorList>
    </citation>
    <scope>NUCLEOTIDE SEQUENCE</scope>
    <source>
        <strain evidence="5">ChiBcec2-4451</strain>
    </source>
</reference>
<comment type="catalytic activity">
    <reaction evidence="3">
        <text>uridine + phosphate = alpha-D-ribose 1-phosphate + uracil</text>
        <dbReference type="Rhea" id="RHEA:24388"/>
        <dbReference type="ChEBI" id="CHEBI:16704"/>
        <dbReference type="ChEBI" id="CHEBI:17568"/>
        <dbReference type="ChEBI" id="CHEBI:43474"/>
        <dbReference type="ChEBI" id="CHEBI:57720"/>
        <dbReference type="EC" id="2.4.2.3"/>
    </reaction>
</comment>
<evidence type="ECO:0000256" key="1">
    <source>
        <dbReference type="ARBA" id="ARBA00011888"/>
    </source>
</evidence>
<comment type="caution">
    <text evidence="5">The sequence shown here is derived from an EMBL/GenBank/DDBJ whole genome shotgun (WGS) entry which is preliminary data.</text>
</comment>
<evidence type="ECO:0000256" key="2">
    <source>
        <dbReference type="ARBA" id="ARBA00021980"/>
    </source>
</evidence>
<dbReference type="InterPro" id="IPR000845">
    <property type="entry name" value="Nucleoside_phosphorylase_d"/>
</dbReference>
<dbReference type="GO" id="GO:0006152">
    <property type="term" value="P:purine nucleoside catabolic process"/>
    <property type="evidence" value="ECO:0007669"/>
    <property type="project" value="TreeGrafter"/>
</dbReference>
<evidence type="ECO:0000256" key="3">
    <source>
        <dbReference type="ARBA" id="ARBA00048447"/>
    </source>
</evidence>
<name>A0A9D1NSV3_9FIRM</name>
<accession>A0A9D1NSV3</accession>
<dbReference type="SUPFAM" id="SSF53167">
    <property type="entry name" value="Purine and uridine phosphorylases"/>
    <property type="match status" value="1"/>
</dbReference>
<dbReference type="Proteomes" id="UP000886723">
    <property type="component" value="Unassembled WGS sequence"/>
</dbReference>
<organism evidence="5 6">
    <name type="scientific">Candidatus Pullilachnospira stercoravium</name>
    <dbReference type="NCBI Taxonomy" id="2840913"/>
    <lineage>
        <taxon>Bacteria</taxon>
        <taxon>Bacillati</taxon>
        <taxon>Bacillota</taxon>
        <taxon>Clostridia</taxon>
        <taxon>Lachnospirales</taxon>
        <taxon>Lachnospiraceae</taxon>
        <taxon>Lachnospiraceae incertae sedis</taxon>
        <taxon>Candidatus Pullilachnospira</taxon>
    </lineage>
</organism>
<gene>
    <name evidence="5" type="ORF">IAA63_04310</name>
</gene>